<evidence type="ECO:0000259" key="19">
    <source>
        <dbReference type="PROSITE" id="PS51085"/>
    </source>
</evidence>
<evidence type="ECO:0000256" key="4">
    <source>
        <dbReference type="ARBA" id="ARBA00011421"/>
    </source>
</evidence>
<dbReference type="InterPro" id="IPR004489">
    <property type="entry name" value="Succ_DH/fum_Rdtase_Fe-S"/>
</dbReference>
<dbReference type="InterPro" id="IPR036010">
    <property type="entry name" value="2Fe-2S_ferredoxin-like_sf"/>
</dbReference>
<dbReference type="GO" id="GO:0005743">
    <property type="term" value="C:mitochondrial inner membrane"/>
    <property type="evidence" value="ECO:0007669"/>
    <property type="project" value="UniProtKB-SubCell"/>
</dbReference>
<keyword evidence="11 18" id="KW-0479">Metal-binding</keyword>
<comment type="cofactor">
    <cofactor evidence="18">
        <name>[2Fe-2S] cluster</name>
        <dbReference type="ChEBI" id="CHEBI:190135"/>
    </cofactor>
    <text evidence="18">Binds 1 [2Fe-2S] cluster.</text>
</comment>
<dbReference type="GO" id="GO:0022904">
    <property type="term" value="P:respiratory electron transport chain"/>
    <property type="evidence" value="ECO:0007669"/>
    <property type="project" value="TreeGrafter"/>
</dbReference>
<dbReference type="GO" id="GO:0008177">
    <property type="term" value="F:succinate dehydrogenase (quinone) activity"/>
    <property type="evidence" value="ECO:0007669"/>
    <property type="project" value="UniProtKB-EC"/>
</dbReference>
<accession>A0A3N4HQ64</accession>
<dbReference type="PROSITE" id="PS00197">
    <property type="entry name" value="2FE2S_FER_1"/>
    <property type="match status" value="1"/>
</dbReference>
<evidence type="ECO:0000256" key="15">
    <source>
        <dbReference type="ARBA" id="ARBA00023014"/>
    </source>
</evidence>
<keyword evidence="9" id="KW-0816">Tricarboxylic acid cycle</keyword>
<evidence type="ECO:0000313" key="22">
    <source>
        <dbReference type="Proteomes" id="UP000275078"/>
    </source>
</evidence>
<dbReference type="InterPro" id="IPR006058">
    <property type="entry name" value="2Fe2S_fd_BS"/>
</dbReference>
<evidence type="ECO:0000313" key="21">
    <source>
        <dbReference type="EMBL" id="RPA75457.1"/>
    </source>
</evidence>
<dbReference type="SUPFAM" id="SSF46548">
    <property type="entry name" value="alpha-helical ferredoxin"/>
    <property type="match status" value="1"/>
</dbReference>
<dbReference type="AlphaFoldDB" id="A0A3N4HQ64"/>
<dbReference type="GO" id="GO:0051538">
    <property type="term" value="F:3 iron, 4 sulfur cluster binding"/>
    <property type="evidence" value="ECO:0007669"/>
    <property type="project" value="UniProtKB-KW"/>
</dbReference>
<dbReference type="SUPFAM" id="SSF54292">
    <property type="entry name" value="2Fe-2S ferredoxin-like"/>
    <property type="match status" value="1"/>
</dbReference>
<gene>
    <name evidence="21" type="ORF">BJ508DRAFT_418125</name>
</gene>
<feature type="domain" description="2Fe-2S ferredoxin-type" evidence="19">
    <location>
        <begin position="53"/>
        <end position="143"/>
    </location>
</feature>
<keyword evidence="12" id="KW-0249">Electron transport</keyword>
<dbReference type="FunFam" id="3.10.20.30:FF:000007">
    <property type="entry name" value="Succinate dehydrogenase [ubiquinone] iron-sulfur subunit, mitochondrial"/>
    <property type="match status" value="1"/>
</dbReference>
<dbReference type="UniPathway" id="UPA00223">
    <property type="reaction ID" value="UER01006"/>
</dbReference>
<dbReference type="STRING" id="1160509.A0A3N4HQ64"/>
<dbReference type="InterPro" id="IPR012675">
    <property type="entry name" value="Beta-grasp_dom_sf"/>
</dbReference>
<dbReference type="InterPro" id="IPR017896">
    <property type="entry name" value="4Fe4S_Fe-S-bd"/>
</dbReference>
<evidence type="ECO:0000256" key="12">
    <source>
        <dbReference type="ARBA" id="ARBA00022982"/>
    </source>
</evidence>
<dbReference type="GO" id="GO:0046872">
    <property type="term" value="F:metal ion binding"/>
    <property type="evidence" value="ECO:0007669"/>
    <property type="project" value="UniProtKB-KW"/>
</dbReference>
<dbReference type="GO" id="GO:0051537">
    <property type="term" value="F:2 iron, 2 sulfur cluster binding"/>
    <property type="evidence" value="ECO:0007669"/>
    <property type="project" value="UniProtKB-KW"/>
</dbReference>
<evidence type="ECO:0000256" key="11">
    <source>
        <dbReference type="ARBA" id="ARBA00022723"/>
    </source>
</evidence>
<dbReference type="GO" id="GO:0009055">
    <property type="term" value="F:electron transfer activity"/>
    <property type="evidence" value="ECO:0007669"/>
    <property type="project" value="InterPro"/>
</dbReference>
<evidence type="ECO:0000256" key="14">
    <source>
        <dbReference type="ARBA" id="ARBA00023004"/>
    </source>
</evidence>
<evidence type="ECO:0000256" key="7">
    <source>
        <dbReference type="ARBA" id="ARBA00022448"/>
    </source>
</evidence>
<dbReference type="OrthoDB" id="1696654at2759"/>
<evidence type="ECO:0000256" key="6">
    <source>
        <dbReference type="ARBA" id="ARBA00016766"/>
    </source>
</evidence>
<keyword evidence="15 18" id="KW-0411">Iron-sulfur</keyword>
<dbReference type="PROSITE" id="PS00198">
    <property type="entry name" value="4FE4S_FER_1"/>
    <property type="match status" value="1"/>
</dbReference>
<dbReference type="InterPro" id="IPR017900">
    <property type="entry name" value="4Fe4S_Fe_S_CS"/>
</dbReference>
<dbReference type="Gene3D" id="3.10.20.30">
    <property type="match status" value="1"/>
</dbReference>
<dbReference type="InterPro" id="IPR025192">
    <property type="entry name" value="Succ_DH/fum_Rdtase_N"/>
</dbReference>
<evidence type="ECO:0000256" key="9">
    <source>
        <dbReference type="ARBA" id="ARBA00022532"/>
    </source>
</evidence>
<dbReference type="PANTHER" id="PTHR11921">
    <property type="entry name" value="SUCCINATE DEHYDROGENASE IRON-SULFUR PROTEIN"/>
    <property type="match status" value="1"/>
</dbReference>
<evidence type="ECO:0000256" key="10">
    <source>
        <dbReference type="ARBA" id="ARBA00022714"/>
    </source>
</evidence>
<proteinExistence type="inferred from homology"/>
<dbReference type="NCBIfam" id="NF004616">
    <property type="entry name" value="PRK05950.1"/>
    <property type="match status" value="1"/>
</dbReference>
<protein>
    <recommendedName>
        <fullName evidence="6 18">Succinate dehydrogenase [ubiquinone] iron-sulfur subunit, mitochondrial</fullName>
        <ecNumber evidence="5 18">1.3.5.1</ecNumber>
    </recommendedName>
</protein>
<feature type="domain" description="4Fe-4S ferredoxin-type" evidence="20">
    <location>
        <begin position="187"/>
        <end position="217"/>
    </location>
</feature>
<dbReference type="GO" id="GO:0051539">
    <property type="term" value="F:4 iron, 4 sulfur cluster binding"/>
    <property type="evidence" value="ECO:0007669"/>
    <property type="project" value="UniProtKB-KW"/>
</dbReference>
<dbReference type="EC" id="1.3.5.1" evidence="5 18"/>
<comment type="catalytic activity">
    <reaction evidence="17">
        <text>a quinone + succinate = fumarate + a quinol</text>
        <dbReference type="Rhea" id="RHEA:40523"/>
        <dbReference type="ChEBI" id="CHEBI:24646"/>
        <dbReference type="ChEBI" id="CHEBI:29806"/>
        <dbReference type="ChEBI" id="CHEBI:30031"/>
        <dbReference type="ChEBI" id="CHEBI:132124"/>
        <dbReference type="EC" id="1.3.5.1"/>
    </reaction>
</comment>
<dbReference type="Gene3D" id="1.10.1060.10">
    <property type="entry name" value="Alpha-helical ferredoxin"/>
    <property type="match status" value="1"/>
</dbReference>
<comment type="function">
    <text evidence="18">Iron-sulfur protein (IP) subunit of succinate dehydrogenase (SDH) that is involved in complex II of the mitochondrial electron transport chain and is responsible for transferring electrons from succinate to ubiquinone (coenzyme Q).</text>
</comment>
<evidence type="ECO:0000256" key="1">
    <source>
        <dbReference type="ARBA" id="ARBA00004443"/>
    </source>
</evidence>
<evidence type="ECO:0000256" key="2">
    <source>
        <dbReference type="ARBA" id="ARBA00004788"/>
    </source>
</evidence>
<comment type="similarity">
    <text evidence="3 18">Belongs to the succinate dehydrogenase/fumarate reductase iron-sulfur protein family.</text>
</comment>
<name>A0A3N4HQ64_ASCIM</name>
<dbReference type="InterPro" id="IPR009051">
    <property type="entry name" value="Helical_ferredxn"/>
</dbReference>
<keyword evidence="10 18" id="KW-0001">2Fe-2S</keyword>
<keyword evidence="22" id="KW-1185">Reference proteome</keyword>
<comment type="subcellular location">
    <subcellularLocation>
        <location evidence="1 18">Mitochondrion inner membrane</location>
        <topology evidence="1 18">Peripheral membrane protein</topology>
        <orientation evidence="1 18">Matrix side</orientation>
    </subcellularLocation>
</comment>
<dbReference type="PANTHER" id="PTHR11921:SF29">
    <property type="entry name" value="SUCCINATE DEHYDROGENASE [UBIQUINONE] IRON-SULFUR SUBUNIT, MITOCHONDRIAL"/>
    <property type="match status" value="1"/>
</dbReference>
<reference evidence="21 22" key="1">
    <citation type="journal article" date="2018" name="Nat. Ecol. Evol.">
        <title>Pezizomycetes genomes reveal the molecular basis of ectomycorrhizal truffle lifestyle.</title>
        <authorList>
            <person name="Murat C."/>
            <person name="Payen T."/>
            <person name="Noel B."/>
            <person name="Kuo A."/>
            <person name="Morin E."/>
            <person name="Chen J."/>
            <person name="Kohler A."/>
            <person name="Krizsan K."/>
            <person name="Balestrini R."/>
            <person name="Da Silva C."/>
            <person name="Montanini B."/>
            <person name="Hainaut M."/>
            <person name="Levati E."/>
            <person name="Barry K.W."/>
            <person name="Belfiori B."/>
            <person name="Cichocki N."/>
            <person name="Clum A."/>
            <person name="Dockter R.B."/>
            <person name="Fauchery L."/>
            <person name="Guy J."/>
            <person name="Iotti M."/>
            <person name="Le Tacon F."/>
            <person name="Lindquist E.A."/>
            <person name="Lipzen A."/>
            <person name="Malagnac F."/>
            <person name="Mello A."/>
            <person name="Molinier V."/>
            <person name="Miyauchi S."/>
            <person name="Poulain J."/>
            <person name="Riccioni C."/>
            <person name="Rubini A."/>
            <person name="Sitrit Y."/>
            <person name="Splivallo R."/>
            <person name="Traeger S."/>
            <person name="Wang M."/>
            <person name="Zifcakova L."/>
            <person name="Wipf D."/>
            <person name="Zambonelli A."/>
            <person name="Paolocci F."/>
            <person name="Nowrousian M."/>
            <person name="Ottonello S."/>
            <person name="Baldrian P."/>
            <person name="Spatafora J.W."/>
            <person name="Henrissat B."/>
            <person name="Nagy L.G."/>
            <person name="Aury J.M."/>
            <person name="Wincker P."/>
            <person name="Grigoriev I.V."/>
            <person name="Bonfante P."/>
            <person name="Martin F.M."/>
        </authorList>
    </citation>
    <scope>NUCLEOTIDE SEQUENCE [LARGE SCALE GENOMIC DNA]</scope>
    <source>
        <strain evidence="21 22">RN42</strain>
    </source>
</reference>
<evidence type="ECO:0000256" key="18">
    <source>
        <dbReference type="RuleBase" id="RU361237"/>
    </source>
</evidence>
<dbReference type="EMBL" id="ML119763">
    <property type="protein sequence ID" value="RPA75457.1"/>
    <property type="molecule type" value="Genomic_DNA"/>
</dbReference>
<keyword evidence="16 18" id="KW-0003">3Fe-4S</keyword>
<evidence type="ECO:0000256" key="16">
    <source>
        <dbReference type="ARBA" id="ARBA00023291"/>
    </source>
</evidence>
<evidence type="ECO:0000259" key="20">
    <source>
        <dbReference type="PROSITE" id="PS51379"/>
    </source>
</evidence>
<organism evidence="21 22">
    <name type="scientific">Ascobolus immersus RN42</name>
    <dbReference type="NCBI Taxonomy" id="1160509"/>
    <lineage>
        <taxon>Eukaryota</taxon>
        <taxon>Fungi</taxon>
        <taxon>Dikarya</taxon>
        <taxon>Ascomycota</taxon>
        <taxon>Pezizomycotina</taxon>
        <taxon>Pezizomycetes</taxon>
        <taxon>Pezizales</taxon>
        <taxon>Ascobolaceae</taxon>
        <taxon>Ascobolus</taxon>
    </lineage>
</organism>
<comment type="pathway">
    <text evidence="2 18">Carbohydrate metabolism; tricarboxylic acid cycle; fumarate from succinate (eukaryal route): step 1/1.</text>
</comment>
<evidence type="ECO:0000256" key="17">
    <source>
        <dbReference type="ARBA" id="ARBA00049220"/>
    </source>
</evidence>
<dbReference type="InterPro" id="IPR050573">
    <property type="entry name" value="SDH/FRD_Iron-Sulfur"/>
</dbReference>
<keyword evidence="13" id="KW-0560">Oxidoreductase</keyword>
<sequence length="285" mass="32364">MSLSFVSQQCLRQSAVMGVAAVGGIRALAGGVRHLASVASTEGVPKQEQKRMKKFEIYRWNPDTPEKKPEMQTYEIDLNKTGPMVLDALIRIKNEIDPTLTFRRSCREGICGSCAMNIEGGNTLACLCRISDADKVTRIYPLPHTYVVKDLVPDMTQFYKQYKSIKPYLQRKTPSPDGREFRQSPEERKKLDGLYECILCACCSTSCPSYWWNSQEYLGPAILLQSYRWIADSRDEFKAERKQAFENEMSLYRCHTIMNCTRTCPKGLNPGLAIAQIKKEMALSS</sequence>
<keyword evidence="7" id="KW-0813">Transport</keyword>
<evidence type="ECO:0000256" key="3">
    <source>
        <dbReference type="ARBA" id="ARBA00009433"/>
    </source>
</evidence>
<dbReference type="NCBIfam" id="TIGR00384">
    <property type="entry name" value="dhsB"/>
    <property type="match status" value="1"/>
</dbReference>
<comment type="cofactor">
    <cofactor evidence="18">
        <name>[3Fe-4S] cluster</name>
        <dbReference type="ChEBI" id="CHEBI:21137"/>
    </cofactor>
    <text evidence="18">Binds 1 [3Fe-4S] cluster.</text>
</comment>
<evidence type="ECO:0000256" key="5">
    <source>
        <dbReference type="ARBA" id="ARBA00012792"/>
    </source>
</evidence>
<dbReference type="Proteomes" id="UP000275078">
    <property type="component" value="Unassembled WGS sequence"/>
</dbReference>
<comment type="subunit">
    <text evidence="4">Component of complex II composed of four subunits: a flavoprotein (FP), an iron-sulfur protein (IP), and a cytochrome b composed of a large and a small subunit.</text>
</comment>
<evidence type="ECO:0000256" key="8">
    <source>
        <dbReference type="ARBA" id="ARBA00022485"/>
    </source>
</evidence>
<evidence type="ECO:0000256" key="13">
    <source>
        <dbReference type="ARBA" id="ARBA00023002"/>
    </source>
</evidence>
<dbReference type="GO" id="GO:0006099">
    <property type="term" value="P:tricarboxylic acid cycle"/>
    <property type="evidence" value="ECO:0007669"/>
    <property type="project" value="UniProtKB-UniPathway"/>
</dbReference>
<keyword evidence="8 18" id="KW-0004">4Fe-4S</keyword>
<keyword evidence="18" id="KW-0999">Mitochondrion inner membrane</keyword>
<dbReference type="PROSITE" id="PS51085">
    <property type="entry name" value="2FE2S_FER_2"/>
    <property type="match status" value="1"/>
</dbReference>
<dbReference type="InterPro" id="IPR001041">
    <property type="entry name" value="2Fe-2S_ferredoxin-type"/>
</dbReference>
<dbReference type="Pfam" id="PF13183">
    <property type="entry name" value="Fer4_8"/>
    <property type="match status" value="1"/>
</dbReference>
<dbReference type="PROSITE" id="PS51379">
    <property type="entry name" value="4FE4S_FER_2"/>
    <property type="match status" value="1"/>
</dbReference>
<keyword evidence="14 18" id="KW-0408">Iron</keyword>
<dbReference type="CDD" id="cd00207">
    <property type="entry name" value="fer2"/>
    <property type="match status" value="1"/>
</dbReference>
<dbReference type="Pfam" id="PF13085">
    <property type="entry name" value="Fer2_3"/>
    <property type="match status" value="1"/>
</dbReference>
<keyword evidence="18" id="KW-0472">Membrane</keyword>
<keyword evidence="18" id="KW-0496">Mitochondrion</keyword>
<dbReference type="FunFam" id="1.10.1060.10:FF:000001">
    <property type="entry name" value="Succinate dehydrogenase iron-sulfur subunit SdhB"/>
    <property type="match status" value="1"/>
</dbReference>
<comment type="cofactor">
    <cofactor evidence="18">
        <name>[4Fe-4S] cluster</name>
        <dbReference type="ChEBI" id="CHEBI:49883"/>
    </cofactor>
    <text evidence="18">Binds 1 [4Fe-4S] cluster.</text>
</comment>